<evidence type="ECO:0000313" key="3">
    <source>
        <dbReference type="Proteomes" id="UP000193558"/>
    </source>
</evidence>
<dbReference type="GO" id="GO:0004672">
    <property type="term" value="F:protein kinase activity"/>
    <property type="evidence" value="ECO:0007669"/>
    <property type="project" value="InterPro"/>
</dbReference>
<dbReference type="Gene3D" id="1.10.510.10">
    <property type="entry name" value="Transferase(Phosphotransferase) domain 1"/>
    <property type="match status" value="1"/>
</dbReference>
<dbReference type="SUPFAM" id="SSF56112">
    <property type="entry name" value="Protein kinase-like (PK-like)"/>
    <property type="match status" value="1"/>
</dbReference>
<dbReference type="EMBL" id="MLFR01000002">
    <property type="protein sequence ID" value="ORM71112.1"/>
    <property type="molecule type" value="Genomic_DNA"/>
</dbReference>
<name>A0A1X1D344_9GAMM</name>
<dbReference type="PROSITE" id="PS00108">
    <property type="entry name" value="PROTEIN_KINASE_ST"/>
    <property type="match status" value="1"/>
</dbReference>
<evidence type="ECO:0000259" key="1">
    <source>
        <dbReference type="PROSITE" id="PS50011"/>
    </source>
</evidence>
<dbReference type="InterPro" id="IPR008271">
    <property type="entry name" value="Ser/Thr_kinase_AS"/>
</dbReference>
<comment type="caution">
    <text evidence="2">The sequence shown here is derived from an EMBL/GenBank/DDBJ whole genome shotgun (WGS) entry which is preliminary data.</text>
</comment>
<dbReference type="PANTHER" id="PTHR44167:SF24">
    <property type="entry name" value="SERINE_THREONINE-PROTEIN KINASE CHK2"/>
    <property type="match status" value="1"/>
</dbReference>
<dbReference type="PROSITE" id="PS50011">
    <property type="entry name" value="PROTEIN_KINASE_DOM"/>
    <property type="match status" value="1"/>
</dbReference>
<dbReference type="SMART" id="SM00220">
    <property type="entry name" value="S_TKc"/>
    <property type="match status" value="1"/>
</dbReference>
<feature type="domain" description="Protein kinase" evidence="1">
    <location>
        <begin position="17"/>
        <end position="286"/>
    </location>
</feature>
<dbReference type="Pfam" id="PF00069">
    <property type="entry name" value="Pkinase"/>
    <property type="match status" value="1"/>
</dbReference>
<dbReference type="Proteomes" id="UP000193558">
    <property type="component" value="Unassembled WGS sequence"/>
</dbReference>
<dbReference type="AlphaFoldDB" id="A0A1X1D344"/>
<proteinExistence type="predicted"/>
<dbReference type="PANTHER" id="PTHR44167">
    <property type="entry name" value="OVARIAN-SPECIFIC SERINE/THREONINE-PROTEIN KINASE LOK-RELATED"/>
    <property type="match status" value="1"/>
</dbReference>
<accession>A0A1X1D344</accession>
<organism evidence="2 3">
    <name type="scientific">Pantoea rwandensis</name>
    <dbReference type="NCBI Taxonomy" id="1076550"/>
    <lineage>
        <taxon>Bacteria</taxon>
        <taxon>Pseudomonadati</taxon>
        <taxon>Pseudomonadota</taxon>
        <taxon>Gammaproteobacteria</taxon>
        <taxon>Enterobacterales</taxon>
        <taxon>Erwiniaceae</taxon>
        <taxon>Pantoea</taxon>
    </lineage>
</organism>
<dbReference type="InterPro" id="IPR011009">
    <property type="entry name" value="Kinase-like_dom_sf"/>
</dbReference>
<gene>
    <name evidence="2" type="ORF">HA51_04305</name>
</gene>
<reference evidence="2 3" key="1">
    <citation type="journal article" date="2017" name="Antonie Van Leeuwenhoek">
        <title>Phylogenomic resolution of the bacterial genus Pantoea and its relationship with Erwinia and Tatumella.</title>
        <authorList>
            <person name="Palmer M."/>
            <person name="Steenkamp E.T."/>
            <person name="Coetzee M.P."/>
            <person name="Chan W.Y."/>
            <person name="van Zyl E."/>
            <person name="De Maayer P."/>
            <person name="Coutinho T.A."/>
            <person name="Blom J."/>
            <person name="Smits T.H."/>
            <person name="Duffy B."/>
            <person name="Venter S.N."/>
        </authorList>
    </citation>
    <scope>NUCLEOTIDE SEQUENCE [LARGE SCALE GENOMIC DNA]</scope>
    <source>
        <strain evidence="2 3">LMG 26275</strain>
    </source>
</reference>
<protein>
    <recommendedName>
        <fullName evidence="1">Protein kinase domain-containing protein</fullName>
    </recommendedName>
</protein>
<sequence length="564" mass="65129">MEGDMIWANNVDFKNNWIKENEIGGGGQGEAWKVSSKKDGRFAFLKIIKSKKDKERRARFFREATIYDTMDSDKIPKLIESNAHQHNDMSFTPYIVTEFITGDTLDKWCEKNPHTDLSLAIGITNGIAEVVSQCHKSGIVHRDIKPQNIILKDENPLKPCLLDFGLNYHEMTELNFSTLDQQEVGNRFLRLPELAAGSLNKQDPRSDISFTAGILFYLITGNHPDLLMDDDGAMPHQRKKFASSFSAIPAQQRTKLLSFFDNCFSYRTENRYKDTEIFINRLNQILQSEDISMSEEDDYEKINQLLSEPSESFRTQKFTALEGAFNKVRDVLHSMASRMPHLILSPRSPEYDDNSCTAKCTWKKKGADDAFVMTIVKIALTGSEFVFSISGNEIYRTEFKNPVWDQEFENAISKNILPKIISALNNPYLHIPELEYFQEIQPFTQFSDAKHEAESRNKKIITFVYDNSKKNRGDLNRVLMYFLQNAKTRELMNENFTTALVPIEDFSNYSQCLEAESMETARWVLLDRSLNFIDQKVIYANSEEAEKIMENLTHKFKEPFFSED</sequence>
<dbReference type="GO" id="GO:0005524">
    <property type="term" value="F:ATP binding"/>
    <property type="evidence" value="ECO:0007669"/>
    <property type="project" value="InterPro"/>
</dbReference>
<dbReference type="InterPro" id="IPR000719">
    <property type="entry name" value="Prot_kinase_dom"/>
</dbReference>
<evidence type="ECO:0000313" key="2">
    <source>
        <dbReference type="EMBL" id="ORM71112.1"/>
    </source>
</evidence>